<evidence type="ECO:0000313" key="2">
    <source>
        <dbReference type="Proteomes" id="UP001066276"/>
    </source>
</evidence>
<name>A0AAV7W5A7_PLEWA</name>
<evidence type="ECO:0008006" key="3">
    <source>
        <dbReference type="Google" id="ProtNLM"/>
    </source>
</evidence>
<proteinExistence type="predicted"/>
<evidence type="ECO:0000313" key="1">
    <source>
        <dbReference type="EMBL" id="KAJ1208032.1"/>
    </source>
</evidence>
<dbReference type="Proteomes" id="UP001066276">
    <property type="component" value="Chromosome 1_2"/>
</dbReference>
<keyword evidence="2" id="KW-1185">Reference proteome</keyword>
<dbReference type="AlphaFoldDB" id="A0AAV7W5A7"/>
<sequence>MASVPALDPFVVEGPSSAQAARWKEWVDRLETYFAATALDNDRRRPMLLHLGGAAIHKLGQSVAEEGPPFTYQSLKQAPTAHFEPLVNLDYECFLLRQARQLPNESVDTFYARLKDLARTCNLLDVEDEVRAQFIQGCASVKLREHILQIPGMLMVSIFTLGRSKQLSKVRAAHMEAALQTQVKVEPVNTITAAAADRKKSRQKATISLRSCYSCGGPFPHQGNPNPDAKGLHLRELNDRKAILITGVAPPP</sequence>
<organism evidence="1 2">
    <name type="scientific">Pleurodeles waltl</name>
    <name type="common">Iberian ribbed newt</name>
    <dbReference type="NCBI Taxonomy" id="8319"/>
    <lineage>
        <taxon>Eukaryota</taxon>
        <taxon>Metazoa</taxon>
        <taxon>Chordata</taxon>
        <taxon>Craniata</taxon>
        <taxon>Vertebrata</taxon>
        <taxon>Euteleostomi</taxon>
        <taxon>Amphibia</taxon>
        <taxon>Batrachia</taxon>
        <taxon>Caudata</taxon>
        <taxon>Salamandroidea</taxon>
        <taxon>Salamandridae</taxon>
        <taxon>Pleurodelinae</taxon>
        <taxon>Pleurodeles</taxon>
    </lineage>
</organism>
<dbReference type="PANTHER" id="PTHR33198">
    <property type="entry name" value="ANK_REP_REGION DOMAIN-CONTAINING PROTEIN-RELATED"/>
    <property type="match status" value="1"/>
</dbReference>
<dbReference type="EMBL" id="JANPWB010000002">
    <property type="protein sequence ID" value="KAJ1208032.1"/>
    <property type="molecule type" value="Genomic_DNA"/>
</dbReference>
<accession>A0AAV7W5A7</accession>
<comment type="caution">
    <text evidence="1">The sequence shown here is derived from an EMBL/GenBank/DDBJ whole genome shotgun (WGS) entry which is preliminary data.</text>
</comment>
<protein>
    <recommendedName>
        <fullName evidence="3">Retrotransposon gag domain-containing protein</fullName>
    </recommendedName>
</protein>
<gene>
    <name evidence="1" type="ORF">NDU88_003422</name>
</gene>
<reference evidence="1" key="1">
    <citation type="journal article" date="2022" name="bioRxiv">
        <title>Sequencing and chromosome-scale assembly of the giantPleurodeles waltlgenome.</title>
        <authorList>
            <person name="Brown T."/>
            <person name="Elewa A."/>
            <person name="Iarovenko S."/>
            <person name="Subramanian E."/>
            <person name="Araus A.J."/>
            <person name="Petzold A."/>
            <person name="Susuki M."/>
            <person name="Suzuki K.-i.T."/>
            <person name="Hayashi T."/>
            <person name="Toyoda A."/>
            <person name="Oliveira C."/>
            <person name="Osipova E."/>
            <person name="Leigh N.D."/>
            <person name="Simon A."/>
            <person name="Yun M.H."/>
        </authorList>
    </citation>
    <scope>NUCLEOTIDE SEQUENCE</scope>
    <source>
        <strain evidence="1">20211129_DDA</strain>
        <tissue evidence="1">Liver</tissue>
    </source>
</reference>
<dbReference type="PANTHER" id="PTHR33198:SF20">
    <property type="entry name" value="RETROTRANSPOSON GAG DOMAIN-CONTAINING PROTEIN"/>
    <property type="match status" value="1"/>
</dbReference>